<evidence type="ECO:0000259" key="5">
    <source>
        <dbReference type="PROSITE" id="PS50931"/>
    </source>
</evidence>
<accession>A0ABM8B4T3</accession>
<keyword evidence="3" id="KW-0238">DNA-binding</keyword>
<dbReference type="Gene3D" id="1.10.10.10">
    <property type="entry name" value="Winged helix-like DNA-binding domain superfamily/Winged helix DNA-binding domain"/>
    <property type="match status" value="1"/>
</dbReference>
<feature type="domain" description="HTH lysR-type" evidence="5">
    <location>
        <begin position="2"/>
        <end position="59"/>
    </location>
</feature>
<dbReference type="Proteomes" id="UP001317742">
    <property type="component" value="Chromosome"/>
</dbReference>
<dbReference type="InterPro" id="IPR005119">
    <property type="entry name" value="LysR_subst-bd"/>
</dbReference>
<dbReference type="PANTHER" id="PTHR30346">
    <property type="entry name" value="TRANSCRIPTIONAL DUAL REGULATOR HCAR-RELATED"/>
    <property type="match status" value="1"/>
</dbReference>
<evidence type="ECO:0000256" key="3">
    <source>
        <dbReference type="ARBA" id="ARBA00023125"/>
    </source>
</evidence>
<dbReference type="SUPFAM" id="SSF46785">
    <property type="entry name" value="Winged helix' DNA-binding domain"/>
    <property type="match status" value="1"/>
</dbReference>
<dbReference type="SUPFAM" id="SSF53850">
    <property type="entry name" value="Periplasmic binding protein-like II"/>
    <property type="match status" value="1"/>
</dbReference>
<dbReference type="CDD" id="cd08414">
    <property type="entry name" value="PBP2_LTTR_aromatics_like"/>
    <property type="match status" value="1"/>
</dbReference>
<dbReference type="Pfam" id="PF03466">
    <property type="entry name" value="LysR_substrate"/>
    <property type="match status" value="1"/>
</dbReference>
<protein>
    <submittedName>
        <fullName evidence="6">LysR family transcriptional regulator</fullName>
    </submittedName>
</protein>
<dbReference type="InterPro" id="IPR036388">
    <property type="entry name" value="WH-like_DNA-bd_sf"/>
</dbReference>
<dbReference type="PANTHER" id="PTHR30346:SF0">
    <property type="entry name" value="HCA OPERON TRANSCRIPTIONAL ACTIVATOR HCAR"/>
    <property type="match status" value="1"/>
</dbReference>
<organism evidence="6 7">
    <name type="scientific">Pseudodesulfovibrio nedwellii</name>
    <dbReference type="NCBI Taxonomy" id="2973072"/>
    <lineage>
        <taxon>Bacteria</taxon>
        <taxon>Pseudomonadati</taxon>
        <taxon>Thermodesulfobacteriota</taxon>
        <taxon>Desulfovibrionia</taxon>
        <taxon>Desulfovibrionales</taxon>
        <taxon>Desulfovibrionaceae</taxon>
    </lineage>
</organism>
<evidence type="ECO:0000256" key="1">
    <source>
        <dbReference type="ARBA" id="ARBA00009437"/>
    </source>
</evidence>
<keyword evidence="2" id="KW-0805">Transcription regulation</keyword>
<dbReference type="Pfam" id="PF00126">
    <property type="entry name" value="HTH_1"/>
    <property type="match status" value="1"/>
</dbReference>
<sequence>MMELRQLKYFIAVAEELHFGRAAERCHIAQPPLSQQIKRLEEELGVILLERTSRKVSLTDEGSMFLAVARDTLCTLDGGIEKMHMMAEGLIGKLRVGFLSSGLHTDFFKGVTAFRKKYPGIMLDIREMQSSDQNNALRAGDLDVGLSHHCYANHYNLEAKTFMADRYFLAVHHEHPLVAQGHAGYPDIDKEPFIMFSRQHYPEAYDRAIGRYYKYGVQPRVVQEAKTHQTKLSLIAAGMGIGFVPERMCAALPDCVRMIPFDFQGEVHNTPLKLVWRKGDKSPTLKCFLEVLSEFCREVDDVANGCNT</sequence>
<dbReference type="PRINTS" id="PR00039">
    <property type="entry name" value="HTHLYSR"/>
</dbReference>
<name>A0ABM8B4T3_9BACT</name>
<evidence type="ECO:0000313" key="7">
    <source>
        <dbReference type="Proteomes" id="UP001317742"/>
    </source>
</evidence>
<evidence type="ECO:0000256" key="2">
    <source>
        <dbReference type="ARBA" id="ARBA00023015"/>
    </source>
</evidence>
<keyword evidence="4" id="KW-0804">Transcription</keyword>
<dbReference type="InterPro" id="IPR000847">
    <property type="entry name" value="LysR_HTH_N"/>
</dbReference>
<dbReference type="EMBL" id="AP026709">
    <property type="protein sequence ID" value="BDQ38837.1"/>
    <property type="molecule type" value="Genomic_DNA"/>
</dbReference>
<dbReference type="PROSITE" id="PS50931">
    <property type="entry name" value="HTH_LYSR"/>
    <property type="match status" value="1"/>
</dbReference>
<keyword evidence="7" id="KW-1185">Reference proteome</keyword>
<comment type="similarity">
    <text evidence="1">Belongs to the LysR transcriptional regulatory family.</text>
</comment>
<reference evidence="6 7" key="1">
    <citation type="submission" date="2022-08" db="EMBL/GenBank/DDBJ databases">
        <title>Genome Sequence of the sulphate-reducing bacterium, Pseudodesulfovibrio sp. SYK.</title>
        <authorList>
            <person name="Kondo R."/>
            <person name="Kataoka T."/>
        </authorList>
    </citation>
    <scope>NUCLEOTIDE SEQUENCE [LARGE SCALE GENOMIC DNA]</scope>
    <source>
        <strain evidence="6 7">SYK</strain>
    </source>
</reference>
<proteinExistence type="inferred from homology"/>
<gene>
    <name evidence="6" type="ORF">SYK_31970</name>
</gene>
<dbReference type="InterPro" id="IPR036390">
    <property type="entry name" value="WH_DNA-bd_sf"/>
</dbReference>
<dbReference type="Gene3D" id="3.40.190.10">
    <property type="entry name" value="Periplasmic binding protein-like II"/>
    <property type="match status" value="2"/>
</dbReference>
<evidence type="ECO:0000313" key="6">
    <source>
        <dbReference type="EMBL" id="BDQ38837.1"/>
    </source>
</evidence>
<evidence type="ECO:0000256" key="4">
    <source>
        <dbReference type="ARBA" id="ARBA00023163"/>
    </source>
</evidence>